<dbReference type="PROSITE" id="PS00523">
    <property type="entry name" value="SULFATASE_1"/>
    <property type="match status" value="1"/>
</dbReference>
<evidence type="ECO:0000256" key="1">
    <source>
        <dbReference type="ARBA" id="ARBA00008779"/>
    </source>
</evidence>
<dbReference type="GO" id="GO:0016740">
    <property type="term" value="F:transferase activity"/>
    <property type="evidence" value="ECO:0007669"/>
    <property type="project" value="UniProtKB-KW"/>
</dbReference>
<evidence type="ECO:0000313" key="6">
    <source>
        <dbReference type="Proteomes" id="UP000564644"/>
    </source>
</evidence>
<evidence type="ECO:0000313" key="5">
    <source>
        <dbReference type="EMBL" id="MBB6732609.1"/>
    </source>
</evidence>
<organism evidence="5 6">
    <name type="scientific">Cohnella zeiphila</name>
    <dbReference type="NCBI Taxonomy" id="2761120"/>
    <lineage>
        <taxon>Bacteria</taxon>
        <taxon>Bacillati</taxon>
        <taxon>Bacillota</taxon>
        <taxon>Bacilli</taxon>
        <taxon>Bacillales</taxon>
        <taxon>Paenibacillaceae</taxon>
        <taxon>Cohnella</taxon>
    </lineage>
</organism>
<dbReference type="PANTHER" id="PTHR45953">
    <property type="entry name" value="IDURONATE 2-SULFATASE"/>
    <property type="match status" value="1"/>
</dbReference>
<dbReference type="GO" id="GO:0008484">
    <property type="term" value="F:sulfuric ester hydrolase activity"/>
    <property type="evidence" value="ECO:0007669"/>
    <property type="project" value="TreeGrafter"/>
</dbReference>
<dbReference type="InterPro" id="IPR024607">
    <property type="entry name" value="Sulfatase_CS"/>
</dbReference>
<keyword evidence="2" id="KW-0479">Metal-binding</keyword>
<dbReference type="SUPFAM" id="SSF53649">
    <property type="entry name" value="Alkaline phosphatase-like"/>
    <property type="match status" value="1"/>
</dbReference>
<keyword evidence="3 5" id="KW-0378">Hydrolase</keyword>
<sequence>MKKPNILWICTDQQRQDTLGVYGNEWVNTPHIDRLAAEGVLFEQAFCQSPVCTPSRASFLTGRYPRTTRCRANGQDIPADEKLISRLLSDEGYTCGLAGKLHLSACHPSVTKGTERRIDDGFDQFFWSHHPNSEWPTNEYTQWLRAKGKTFSPQPVEASRHVSYGPDAEDHQTTWCAEKAVQFIETNADYDRPWFFLVNLFDPHHPFDPPKEYLERYMERLDEIPLPNYREGELDNKPVYQRIDREGAYGMKGHLAASGMSERDHRLIRAAYWAMCDLIDDQVGRMLDSLERSGQRDNTIVLFMSDHGELLGDHGMYLKGPHFYDCSVRVPLIVRGPGIEGGRRLTSLVELADLAPTLLEASESPVYEGMQGQSLWPLLSGREEMTSKHREDVYCESYDANFPHGDLRAWATMVRTERHKLVLYHNDNSGELYDLQADPGENRNAWEDGAYASVKLELMQRLCNRMAMTVDPLPPRRSPW</sequence>
<dbReference type="Gene3D" id="3.40.720.10">
    <property type="entry name" value="Alkaline Phosphatase, subunit A"/>
    <property type="match status" value="1"/>
</dbReference>
<protein>
    <submittedName>
        <fullName evidence="5">Sulfatase-like hydrolase/transferase</fullName>
    </submittedName>
</protein>
<proteinExistence type="inferred from homology"/>
<accession>A0A7X0VVY2</accession>
<dbReference type="InterPro" id="IPR017850">
    <property type="entry name" value="Alkaline_phosphatase_core_sf"/>
</dbReference>
<name>A0A7X0VVY2_9BACL</name>
<dbReference type="EMBL" id="JACJVO010000021">
    <property type="protein sequence ID" value="MBB6732609.1"/>
    <property type="molecule type" value="Genomic_DNA"/>
</dbReference>
<keyword evidence="6" id="KW-1185">Reference proteome</keyword>
<dbReference type="Pfam" id="PF00884">
    <property type="entry name" value="Sulfatase"/>
    <property type="match status" value="1"/>
</dbReference>
<evidence type="ECO:0000256" key="3">
    <source>
        <dbReference type="ARBA" id="ARBA00022801"/>
    </source>
</evidence>
<feature type="domain" description="Sulfatase N-terminal" evidence="4">
    <location>
        <begin position="4"/>
        <end position="361"/>
    </location>
</feature>
<comment type="caution">
    <text evidence="5">The sequence shown here is derived from an EMBL/GenBank/DDBJ whole genome shotgun (WGS) entry which is preliminary data.</text>
</comment>
<dbReference type="PANTHER" id="PTHR45953:SF1">
    <property type="entry name" value="IDURONATE 2-SULFATASE"/>
    <property type="match status" value="1"/>
</dbReference>
<dbReference type="Proteomes" id="UP000564644">
    <property type="component" value="Unassembled WGS sequence"/>
</dbReference>
<dbReference type="GO" id="GO:0005737">
    <property type="term" value="C:cytoplasm"/>
    <property type="evidence" value="ECO:0007669"/>
    <property type="project" value="TreeGrafter"/>
</dbReference>
<reference evidence="5 6" key="1">
    <citation type="submission" date="2020-08" db="EMBL/GenBank/DDBJ databases">
        <title>Cohnella phylogeny.</title>
        <authorList>
            <person name="Dunlap C."/>
        </authorList>
    </citation>
    <scope>NUCLEOTIDE SEQUENCE [LARGE SCALE GENOMIC DNA]</scope>
    <source>
        <strain evidence="5 6">CBP 2801</strain>
    </source>
</reference>
<evidence type="ECO:0000256" key="2">
    <source>
        <dbReference type="ARBA" id="ARBA00022723"/>
    </source>
</evidence>
<dbReference type="GO" id="GO:0046872">
    <property type="term" value="F:metal ion binding"/>
    <property type="evidence" value="ECO:0007669"/>
    <property type="project" value="UniProtKB-KW"/>
</dbReference>
<comment type="similarity">
    <text evidence="1">Belongs to the sulfatase family.</text>
</comment>
<dbReference type="AlphaFoldDB" id="A0A7X0VVY2"/>
<dbReference type="InterPro" id="IPR000917">
    <property type="entry name" value="Sulfatase_N"/>
</dbReference>
<dbReference type="RefSeq" id="WP_185130275.1">
    <property type="nucleotide sequence ID" value="NZ_JACJVO010000021.1"/>
</dbReference>
<evidence type="ECO:0000259" key="4">
    <source>
        <dbReference type="Pfam" id="PF00884"/>
    </source>
</evidence>
<keyword evidence="5" id="KW-0808">Transferase</keyword>
<gene>
    <name evidence="5" type="ORF">H7C18_16930</name>
</gene>